<evidence type="ECO:0000313" key="2">
    <source>
        <dbReference type="EMBL" id="QEH61937.1"/>
    </source>
</evidence>
<protein>
    <recommendedName>
        <fullName evidence="4">Lipoprotein</fullName>
    </recommendedName>
</protein>
<dbReference type="PROSITE" id="PS51257">
    <property type="entry name" value="PROKAR_LIPOPROTEIN"/>
    <property type="match status" value="1"/>
</dbReference>
<dbReference type="KEGG" id="schi:SCHIN_v1c07420"/>
<name>A0A5B9Y6P7_9MOLU</name>
<keyword evidence="1" id="KW-0732">Signal</keyword>
<sequence>MKTLLKTLLSFSLVASTSASVISCTDQPGTKELFFRNQKALTNLKERFLTVESGLNLNELTGNYEQILNNFISNAGLTDKIQSNSIEILDFYWLYGEKESNRVEISGDDDFDHTKDNYSILVQFYEWDDNEWDRETEIISVYNTAMSFSNQAISSAFTSAANSLRVEYDRDDSLSEVYQDILEQYSEYLEVSFLKKSDLFNGKLVDGVKNQTFTSEFTLGTDISIKNDELKSISDIENKKEYEFKVSSGDALTIDGTENLSLKVKFYRD</sequence>
<proteinExistence type="predicted"/>
<dbReference type="RefSeq" id="WP_166508313.1">
    <property type="nucleotide sequence ID" value="NZ_CP043026.1"/>
</dbReference>
<evidence type="ECO:0000313" key="3">
    <source>
        <dbReference type="Proteomes" id="UP000323144"/>
    </source>
</evidence>
<organism evidence="2 3">
    <name type="scientific">Spiroplasma chinense</name>
    <dbReference type="NCBI Taxonomy" id="216932"/>
    <lineage>
        <taxon>Bacteria</taxon>
        <taxon>Bacillati</taxon>
        <taxon>Mycoplasmatota</taxon>
        <taxon>Mollicutes</taxon>
        <taxon>Entomoplasmatales</taxon>
        <taxon>Spiroplasmataceae</taxon>
        <taxon>Spiroplasma</taxon>
    </lineage>
</organism>
<keyword evidence="3" id="KW-1185">Reference proteome</keyword>
<accession>A0A5B9Y6P7</accession>
<dbReference type="EMBL" id="CP043026">
    <property type="protein sequence ID" value="QEH61937.1"/>
    <property type="molecule type" value="Genomic_DNA"/>
</dbReference>
<feature type="signal peptide" evidence="1">
    <location>
        <begin position="1"/>
        <end position="21"/>
    </location>
</feature>
<gene>
    <name evidence="2" type="ORF">SCHIN_v1c07420</name>
</gene>
<dbReference type="Proteomes" id="UP000323144">
    <property type="component" value="Chromosome"/>
</dbReference>
<dbReference type="AlphaFoldDB" id="A0A5B9Y6P7"/>
<evidence type="ECO:0000256" key="1">
    <source>
        <dbReference type="SAM" id="SignalP"/>
    </source>
</evidence>
<evidence type="ECO:0008006" key="4">
    <source>
        <dbReference type="Google" id="ProtNLM"/>
    </source>
</evidence>
<reference evidence="2 3" key="1">
    <citation type="submission" date="2019-08" db="EMBL/GenBank/DDBJ databases">
        <title>Complete genome sequence of Spiroplasma chinense CCH (DSM 19755).</title>
        <authorList>
            <person name="Shen H.-Y."/>
            <person name="Lin Y.-C."/>
            <person name="Chou L."/>
            <person name="Kuo C.-H."/>
        </authorList>
    </citation>
    <scope>NUCLEOTIDE SEQUENCE [LARGE SCALE GENOMIC DNA]</scope>
    <source>
        <strain evidence="2 3">CCH</strain>
    </source>
</reference>
<feature type="chain" id="PRO_5022844835" description="Lipoprotein" evidence="1">
    <location>
        <begin position="22"/>
        <end position="269"/>
    </location>
</feature>